<dbReference type="PROSITE" id="PS50112">
    <property type="entry name" value="PAS"/>
    <property type="match status" value="1"/>
</dbReference>
<dbReference type="Pfam" id="PF13188">
    <property type="entry name" value="PAS_8"/>
    <property type="match status" value="1"/>
</dbReference>
<reference evidence="3" key="2">
    <citation type="submission" date="2023-04" db="EMBL/GenBank/DDBJ databases">
        <title>Paracnuella aquatica gen. nov., sp. nov., a member of the family Chitinophagaceae isolated from a hot spring.</title>
        <authorList>
            <person name="Wang C."/>
        </authorList>
    </citation>
    <scope>NUCLEOTIDE SEQUENCE</scope>
    <source>
        <strain evidence="3">LB-8</strain>
    </source>
</reference>
<name>A0A9X2XP66_9BACT</name>
<proteinExistence type="predicted"/>
<evidence type="ECO:0000259" key="2">
    <source>
        <dbReference type="PROSITE" id="PS50112"/>
    </source>
</evidence>
<organism evidence="3 4">
    <name type="scientific">Paraflavisolibacter caeni</name>
    <dbReference type="NCBI Taxonomy" id="2982496"/>
    <lineage>
        <taxon>Bacteria</taxon>
        <taxon>Pseudomonadati</taxon>
        <taxon>Bacteroidota</taxon>
        <taxon>Chitinophagia</taxon>
        <taxon>Chitinophagales</taxon>
        <taxon>Chitinophagaceae</taxon>
        <taxon>Paraflavisolibacter</taxon>
    </lineage>
</organism>
<dbReference type="InterPro" id="IPR000014">
    <property type="entry name" value="PAS"/>
</dbReference>
<feature type="domain" description="PAS" evidence="2">
    <location>
        <begin position="58"/>
        <end position="89"/>
    </location>
</feature>
<feature type="transmembrane region" description="Helical" evidence="1">
    <location>
        <begin position="20"/>
        <end position="42"/>
    </location>
</feature>
<protein>
    <submittedName>
        <fullName evidence="3">PAS domain-containing protein</fullName>
    </submittedName>
</protein>
<keyword evidence="1" id="KW-0812">Transmembrane</keyword>
<sequence>MGVRKHGWLFSVQQFDSLVFTPSHIFFTIVIKLLTFNVGLYASKALDMAYDIEIILNRQLADCLSIPVFITDTNGNLIFYNEPAEDILGKRYKDTGEMPVEVWGTVFNYKDDDGNALATEELPLVKTLKNRLPYHKTFWIQNLKGIAERISVTSYPIIGRAGKFVGAVAIFWRPSEE</sequence>
<dbReference type="InterPro" id="IPR035965">
    <property type="entry name" value="PAS-like_dom_sf"/>
</dbReference>
<keyword evidence="4" id="KW-1185">Reference proteome</keyword>
<gene>
    <name evidence="3" type="ORF">OCK74_13150</name>
</gene>
<dbReference type="AlphaFoldDB" id="A0A9X2XP66"/>
<dbReference type="Gene3D" id="3.30.450.20">
    <property type="entry name" value="PAS domain"/>
    <property type="match status" value="1"/>
</dbReference>
<evidence type="ECO:0000256" key="1">
    <source>
        <dbReference type="SAM" id="Phobius"/>
    </source>
</evidence>
<keyword evidence="1" id="KW-0472">Membrane</keyword>
<evidence type="ECO:0000313" key="4">
    <source>
        <dbReference type="Proteomes" id="UP001155483"/>
    </source>
</evidence>
<dbReference type="CDD" id="cd00130">
    <property type="entry name" value="PAS"/>
    <property type="match status" value="1"/>
</dbReference>
<accession>A0A9X2XP66</accession>
<dbReference type="RefSeq" id="WP_279297504.1">
    <property type="nucleotide sequence ID" value="NZ_JAOTIF010000009.1"/>
</dbReference>
<keyword evidence="1" id="KW-1133">Transmembrane helix</keyword>
<dbReference type="Proteomes" id="UP001155483">
    <property type="component" value="Unassembled WGS sequence"/>
</dbReference>
<reference evidence="3" key="1">
    <citation type="submission" date="2022-09" db="EMBL/GenBank/DDBJ databases">
        <authorList>
            <person name="Yuan C."/>
            <person name="Ke Z."/>
        </authorList>
    </citation>
    <scope>NUCLEOTIDE SEQUENCE</scope>
    <source>
        <strain evidence="3">LB-8</strain>
    </source>
</reference>
<comment type="caution">
    <text evidence="3">The sequence shown here is derived from an EMBL/GenBank/DDBJ whole genome shotgun (WGS) entry which is preliminary data.</text>
</comment>
<evidence type="ECO:0000313" key="3">
    <source>
        <dbReference type="EMBL" id="MCU7550064.1"/>
    </source>
</evidence>
<dbReference type="SUPFAM" id="SSF55785">
    <property type="entry name" value="PYP-like sensor domain (PAS domain)"/>
    <property type="match status" value="1"/>
</dbReference>
<dbReference type="EMBL" id="JAOTIF010000009">
    <property type="protein sequence ID" value="MCU7550064.1"/>
    <property type="molecule type" value="Genomic_DNA"/>
</dbReference>